<sequence>MQTSLLDSFGRKIGIVAIAGYQKHISPHKGFACAHRLLYGGESCSGYIKRVIAEEGLIAAWDKSQARFQACKQANLVLRASKMQRKLSQMEDSEPTEEADGKIEDDKPLKRSQPRSSSCWGSGYSSGDDCSNCSEIVDCSFLACSSTDDCHLPDCSGVECDFLDCGSCGN</sequence>
<dbReference type="NCBIfam" id="TIGR00278">
    <property type="entry name" value="membrane protein insertion efficiency factor YidD"/>
    <property type="match status" value="1"/>
</dbReference>
<dbReference type="SMART" id="SM01234">
    <property type="entry name" value="Haemolytic"/>
    <property type="match status" value="1"/>
</dbReference>
<gene>
    <name evidence="2" type="ORF">NIES23_39100</name>
</gene>
<protein>
    <recommendedName>
        <fullName evidence="4">Membrane protein insertion efficiency factor YidD</fullName>
    </recommendedName>
</protein>
<feature type="region of interest" description="Disordered" evidence="1">
    <location>
        <begin position="84"/>
        <end position="124"/>
    </location>
</feature>
<evidence type="ECO:0008006" key="4">
    <source>
        <dbReference type="Google" id="ProtNLM"/>
    </source>
</evidence>
<dbReference type="Proteomes" id="UP000217507">
    <property type="component" value="Chromosome"/>
</dbReference>
<dbReference type="AlphaFoldDB" id="A0A1Z4KQ37"/>
<evidence type="ECO:0000256" key="1">
    <source>
        <dbReference type="SAM" id="MobiDB-lite"/>
    </source>
</evidence>
<evidence type="ECO:0000313" key="2">
    <source>
        <dbReference type="EMBL" id="BAY71096.1"/>
    </source>
</evidence>
<evidence type="ECO:0000313" key="3">
    <source>
        <dbReference type="Proteomes" id="UP000217507"/>
    </source>
</evidence>
<organism evidence="2 3">
    <name type="scientific">Trichormus variabilis NIES-23</name>
    <dbReference type="NCBI Taxonomy" id="1973479"/>
    <lineage>
        <taxon>Bacteria</taxon>
        <taxon>Bacillati</taxon>
        <taxon>Cyanobacteriota</taxon>
        <taxon>Cyanophyceae</taxon>
        <taxon>Nostocales</taxon>
        <taxon>Nostocaceae</taxon>
        <taxon>Trichormus</taxon>
    </lineage>
</organism>
<feature type="compositionally biased region" description="Basic and acidic residues" evidence="1">
    <location>
        <begin position="99"/>
        <end position="109"/>
    </location>
</feature>
<dbReference type="EMBL" id="AP018216">
    <property type="protein sequence ID" value="BAY71096.1"/>
    <property type="molecule type" value="Genomic_DNA"/>
</dbReference>
<accession>A0A1Z4KQ37</accession>
<reference evidence="2 3" key="1">
    <citation type="submission" date="2017-06" db="EMBL/GenBank/DDBJ databases">
        <title>Genome sequencing of cyanobaciteial culture collection at National Institute for Environmental Studies (NIES).</title>
        <authorList>
            <person name="Hirose Y."/>
            <person name="Shimura Y."/>
            <person name="Fujisawa T."/>
            <person name="Nakamura Y."/>
            <person name="Kawachi M."/>
        </authorList>
    </citation>
    <scope>NUCLEOTIDE SEQUENCE [LARGE SCALE GENOMIC DNA]</scope>
    <source>
        <strain evidence="2 3">NIES-23</strain>
    </source>
</reference>
<dbReference type="InterPro" id="IPR002696">
    <property type="entry name" value="Membr_insert_effic_factor_YidD"/>
</dbReference>
<proteinExistence type="predicted"/>
<name>A0A1Z4KQ37_ANAVA</name>